<evidence type="ECO:0000313" key="2">
    <source>
        <dbReference type="EMBL" id="CAF4399197.1"/>
    </source>
</evidence>
<dbReference type="Proteomes" id="UP000663844">
    <property type="component" value="Unassembled WGS sequence"/>
</dbReference>
<dbReference type="InterPro" id="IPR000909">
    <property type="entry name" value="PLipase_C_PInositol-sp_X_dom"/>
</dbReference>
<dbReference type="Pfam" id="PF00388">
    <property type="entry name" value="PI-PLC-X"/>
    <property type="match status" value="1"/>
</dbReference>
<dbReference type="AlphaFoldDB" id="A0A820P5F0"/>
<dbReference type="PROSITE" id="PS50007">
    <property type="entry name" value="PIPLC_X_DOMAIN"/>
    <property type="match status" value="1"/>
</dbReference>
<feature type="non-terminal residue" evidence="2">
    <location>
        <position position="100"/>
    </location>
</feature>
<reference evidence="2" key="1">
    <citation type="submission" date="2021-02" db="EMBL/GenBank/DDBJ databases">
        <authorList>
            <person name="Nowell W R."/>
        </authorList>
    </citation>
    <scope>NUCLEOTIDE SEQUENCE</scope>
</reference>
<gene>
    <name evidence="2" type="ORF">OXD698_LOCUS51366</name>
</gene>
<dbReference type="InterPro" id="IPR017946">
    <property type="entry name" value="PLC-like_Pdiesterase_TIM-brl"/>
</dbReference>
<dbReference type="GO" id="GO:0008081">
    <property type="term" value="F:phosphoric diester hydrolase activity"/>
    <property type="evidence" value="ECO:0007669"/>
    <property type="project" value="InterPro"/>
</dbReference>
<dbReference type="SUPFAM" id="SSF51695">
    <property type="entry name" value="PLC-like phosphodiesterases"/>
    <property type="match status" value="1"/>
</dbReference>
<protein>
    <recommendedName>
        <fullName evidence="1">Phosphatidylinositol-specific phospholipase C X domain-containing protein</fullName>
    </recommendedName>
</protein>
<dbReference type="EMBL" id="CAJOAZ010026222">
    <property type="protein sequence ID" value="CAF4399197.1"/>
    <property type="molecule type" value="Genomic_DNA"/>
</dbReference>
<evidence type="ECO:0000259" key="1">
    <source>
        <dbReference type="Pfam" id="PF00388"/>
    </source>
</evidence>
<evidence type="ECO:0000313" key="3">
    <source>
        <dbReference type="Proteomes" id="UP000663844"/>
    </source>
</evidence>
<dbReference type="Gene3D" id="3.20.20.190">
    <property type="entry name" value="Phosphatidylinositol (PI) phosphodiesterase"/>
    <property type="match status" value="1"/>
</dbReference>
<sequence length="100" mass="11387">KQNQRLLIDILGDRLITKPLPNKDPSILPSPEDLKHRVLIRSKKISTAHDEADDNDTVLNPLSKDIQPELAALFIYLQNVPFRDSVYSKVHYSPFHSSSL</sequence>
<organism evidence="2 3">
    <name type="scientific">Adineta steineri</name>
    <dbReference type="NCBI Taxonomy" id="433720"/>
    <lineage>
        <taxon>Eukaryota</taxon>
        <taxon>Metazoa</taxon>
        <taxon>Spiralia</taxon>
        <taxon>Gnathifera</taxon>
        <taxon>Rotifera</taxon>
        <taxon>Eurotatoria</taxon>
        <taxon>Bdelloidea</taxon>
        <taxon>Adinetida</taxon>
        <taxon>Adinetidae</taxon>
        <taxon>Adineta</taxon>
    </lineage>
</organism>
<feature type="domain" description="Phosphatidylinositol-specific phospholipase C X" evidence="1">
    <location>
        <begin position="3"/>
        <end position="44"/>
    </location>
</feature>
<proteinExistence type="predicted"/>
<dbReference type="GO" id="GO:0006629">
    <property type="term" value="P:lipid metabolic process"/>
    <property type="evidence" value="ECO:0007669"/>
    <property type="project" value="InterPro"/>
</dbReference>
<name>A0A820P5F0_9BILA</name>
<comment type="caution">
    <text evidence="2">The sequence shown here is derived from an EMBL/GenBank/DDBJ whole genome shotgun (WGS) entry which is preliminary data.</text>
</comment>
<accession>A0A820P5F0</accession>
<feature type="non-terminal residue" evidence="2">
    <location>
        <position position="1"/>
    </location>
</feature>